<dbReference type="CDD" id="cd11029">
    <property type="entry name" value="CYP107-like"/>
    <property type="match status" value="1"/>
</dbReference>
<dbReference type="Proteomes" id="UP000579605">
    <property type="component" value="Unassembled WGS sequence"/>
</dbReference>
<dbReference type="GO" id="GO:0020037">
    <property type="term" value="F:heme binding"/>
    <property type="evidence" value="ECO:0007669"/>
    <property type="project" value="InterPro"/>
</dbReference>
<keyword evidence="6 7" id="KW-0503">Monooxygenase</keyword>
<reference evidence="8 9" key="1">
    <citation type="submission" date="2020-07" db="EMBL/GenBank/DDBJ databases">
        <title>Sequencing the genomes of 1000 actinobacteria strains.</title>
        <authorList>
            <person name="Klenk H.-P."/>
        </authorList>
    </citation>
    <scope>NUCLEOTIDE SEQUENCE [LARGE SCALE GENOMIC DNA]</scope>
    <source>
        <strain evidence="8 9">DSM 18448</strain>
    </source>
</reference>
<dbReference type="FunFam" id="1.10.630.10:FF:000018">
    <property type="entry name" value="Cytochrome P450 monooxygenase"/>
    <property type="match status" value="1"/>
</dbReference>
<dbReference type="GO" id="GO:0016705">
    <property type="term" value="F:oxidoreductase activity, acting on paired donors, with incorporation or reduction of molecular oxygen"/>
    <property type="evidence" value="ECO:0007669"/>
    <property type="project" value="InterPro"/>
</dbReference>
<keyword evidence="3 7" id="KW-0479">Metal-binding</keyword>
<dbReference type="PRINTS" id="PR00359">
    <property type="entry name" value="BP450"/>
</dbReference>
<dbReference type="InterPro" id="IPR002397">
    <property type="entry name" value="Cyt_P450_B"/>
</dbReference>
<comment type="caution">
    <text evidence="8">The sequence shown here is derived from an EMBL/GenBank/DDBJ whole genome shotgun (WGS) entry which is preliminary data.</text>
</comment>
<dbReference type="InterPro" id="IPR017972">
    <property type="entry name" value="Cyt_P450_CS"/>
</dbReference>
<evidence type="ECO:0000256" key="5">
    <source>
        <dbReference type="ARBA" id="ARBA00023004"/>
    </source>
</evidence>
<dbReference type="Pfam" id="PF00067">
    <property type="entry name" value="p450"/>
    <property type="match status" value="1"/>
</dbReference>
<keyword evidence="9" id="KW-1185">Reference proteome</keyword>
<evidence type="ECO:0000256" key="4">
    <source>
        <dbReference type="ARBA" id="ARBA00023002"/>
    </source>
</evidence>
<keyword evidence="5 7" id="KW-0408">Iron</keyword>
<proteinExistence type="inferred from homology"/>
<dbReference type="InterPro" id="IPR001128">
    <property type="entry name" value="Cyt_P450"/>
</dbReference>
<sequence>MTDAVPLMLAPGFFQDPEAVYAVLREEGPVRKVVFPNGWEAWVVTRYDEARAALADPRLLKDLRVLDQLGRPDSVPVQLGDESLFAEALHHHMLNLDPPDHTRLRRLVNKVFTSRRVEALRPRIEEITEELLDAIAVRGANGGPVDLIDSFAFPLPMTVICELLGVPFEDREDFRAWSAVAVVDDPGEEEARTSSYAMVAYFSQLIAAKRANAGEDLLSALVQARDDKDQLDDNELIGMAFLLLLAGYETTVNLIGNGVFALLRNPDQFDRLRAEPSLVDGAVEEFLRYDGPLNVATSRFTSEPVRVGDVEIPRGEFVLVSLASANHDERRFPEAGRLDVTRRGGGHLGFGHGIHYCVGAPLARLEGEVAFRRILDRFPKLSLAVEPGEVRWREGSTFRGVEHLPVRLF</sequence>
<dbReference type="SUPFAM" id="SSF48264">
    <property type="entry name" value="Cytochrome P450"/>
    <property type="match status" value="1"/>
</dbReference>
<evidence type="ECO:0000256" key="3">
    <source>
        <dbReference type="ARBA" id="ARBA00022723"/>
    </source>
</evidence>
<comment type="similarity">
    <text evidence="1 7">Belongs to the cytochrome P450 family.</text>
</comment>
<evidence type="ECO:0000313" key="9">
    <source>
        <dbReference type="Proteomes" id="UP000579605"/>
    </source>
</evidence>
<evidence type="ECO:0000256" key="2">
    <source>
        <dbReference type="ARBA" id="ARBA00022617"/>
    </source>
</evidence>
<dbReference type="RefSeq" id="WP_179785952.1">
    <property type="nucleotide sequence ID" value="NZ_BAAARR010000004.1"/>
</dbReference>
<dbReference type="GO" id="GO:0005506">
    <property type="term" value="F:iron ion binding"/>
    <property type="evidence" value="ECO:0007669"/>
    <property type="project" value="InterPro"/>
</dbReference>
<keyword evidence="4 7" id="KW-0560">Oxidoreductase</keyword>
<accession>A0A852ZI51</accession>
<organism evidence="8 9">
    <name type="scientific">Actinopolymorpha rutila</name>
    <dbReference type="NCBI Taxonomy" id="446787"/>
    <lineage>
        <taxon>Bacteria</taxon>
        <taxon>Bacillati</taxon>
        <taxon>Actinomycetota</taxon>
        <taxon>Actinomycetes</taxon>
        <taxon>Propionibacteriales</taxon>
        <taxon>Actinopolymorphaceae</taxon>
        <taxon>Actinopolymorpha</taxon>
    </lineage>
</organism>
<dbReference type="PANTHER" id="PTHR46696">
    <property type="entry name" value="P450, PUTATIVE (EUROFUNG)-RELATED"/>
    <property type="match status" value="1"/>
</dbReference>
<dbReference type="Gene3D" id="1.10.630.10">
    <property type="entry name" value="Cytochrome P450"/>
    <property type="match status" value="1"/>
</dbReference>
<name>A0A852ZI51_9ACTN</name>
<dbReference type="InterPro" id="IPR036396">
    <property type="entry name" value="Cyt_P450_sf"/>
</dbReference>
<evidence type="ECO:0000256" key="7">
    <source>
        <dbReference type="RuleBase" id="RU000461"/>
    </source>
</evidence>
<dbReference type="GO" id="GO:0004497">
    <property type="term" value="F:monooxygenase activity"/>
    <property type="evidence" value="ECO:0007669"/>
    <property type="project" value="UniProtKB-KW"/>
</dbReference>
<dbReference type="PROSITE" id="PS00086">
    <property type="entry name" value="CYTOCHROME_P450"/>
    <property type="match status" value="1"/>
</dbReference>
<evidence type="ECO:0000256" key="1">
    <source>
        <dbReference type="ARBA" id="ARBA00010617"/>
    </source>
</evidence>
<dbReference type="EMBL" id="JACBZH010000001">
    <property type="protein sequence ID" value="NYH87976.1"/>
    <property type="molecule type" value="Genomic_DNA"/>
</dbReference>
<evidence type="ECO:0000256" key="6">
    <source>
        <dbReference type="ARBA" id="ARBA00023033"/>
    </source>
</evidence>
<dbReference type="AlphaFoldDB" id="A0A852ZI51"/>
<keyword evidence="2 7" id="KW-0349">Heme</keyword>
<dbReference type="PANTHER" id="PTHR46696:SF1">
    <property type="entry name" value="CYTOCHROME P450 YJIB-RELATED"/>
    <property type="match status" value="1"/>
</dbReference>
<gene>
    <name evidence="8" type="ORF">F4554_000614</name>
</gene>
<evidence type="ECO:0000313" key="8">
    <source>
        <dbReference type="EMBL" id="NYH87976.1"/>
    </source>
</evidence>
<protein>
    <submittedName>
        <fullName evidence="8">Cytochrome P450</fullName>
    </submittedName>
</protein>